<dbReference type="EMBL" id="JAWDJW010006762">
    <property type="protein sequence ID" value="KAK3063666.1"/>
    <property type="molecule type" value="Genomic_DNA"/>
</dbReference>
<reference evidence="1" key="1">
    <citation type="submission" date="2024-09" db="EMBL/GenBank/DDBJ databases">
        <title>Black Yeasts Isolated from many extreme environments.</title>
        <authorList>
            <person name="Coleine C."/>
            <person name="Stajich J.E."/>
            <person name="Selbmann L."/>
        </authorList>
    </citation>
    <scope>NUCLEOTIDE SEQUENCE</scope>
    <source>
        <strain evidence="1">CCFEE 5737</strain>
    </source>
</reference>
<name>A0ACC3D9B1_9PEZI</name>
<gene>
    <name evidence="1" type="ORF">LTS18_013727</name>
</gene>
<accession>A0ACC3D9B1</accession>
<keyword evidence="2" id="KW-1185">Reference proteome</keyword>
<evidence type="ECO:0000313" key="1">
    <source>
        <dbReference type="EMBL" id="KAK3063666.1"/>
    </source>
</evidence>
<protein>
    <submittedName>
        <fullName evidence="1">Uncharacterized protein</fullName>
    </submittedName>
</protein>
<comment type="caution">
    <text evidence="1">The sequence shown here is derived from an EMBL/GenBank/DDBJ whole genome shotgun (WGS) entry which is preliminary data.</text>
</comment>
<evidence type="ECO:0000313" key="2">
    <source>
        <dbReference type="Proteomes" id="UP001186974"/>
    </source>
</evidence>
<sequence>MKYYFTNLLCSPPQEDPIPSSRYSMAFDRKSTQQDAEGQDAEDPLRHLRDEFRIPTRADLKKKKISGSDSSEQAGEPAEPCTYLCGNSLGLQPKRASQYVSRYLETWATQGVFGHFKRMEDALTPPWLDLVNDEATKKQMGDIVGALPEEVAIMQTLTANIHLLMASFYRPTTDKYKIIIEGKALLSGHYAILSHHNIAPENTITITPPSGAHTLSTSHILSTIDEHASSTALILLPGIQFYTGQFFDIQKITAHAHSHGITCGWDLAHAVGNVPLQLHAWDVDFAAWCSYKYLNSGPGAIAGLFVHEKHGKVTSADAGGYLPRLSGWWGSDVGSRFKMENRFVPIPGAAGWQLSNPSAIDATTVLASLSVFGMTSMEELRRKSLKLTGYLEELLKQADGMGTLYDIITPRNSEERGAQLSVLLKPGLLETVMEILEEEGVVLDERKPDVIRVAPAPLYNTFCDVWRFNEVFQKAARTANDKRNPQEGNSLMVQGGQEKPGWGQVM</sequence>
<dbReference type="Proteomes" id="UP001186974">
    <property type="component" value="Unassembled WGS sequence"/>
</dbReference>
<organism evidence="1 2">
    <name type="scientific">Coniosporium uncinatum</name>
    <dbReference type="NCBI Taxonomy" id="93489"/>
    <lineage>
        <taxon>Eukaryota</taxon>
        <taxon>Fungi</taxon>
        <taxon>Dikarya</taxon>
        <taxon>Ascomycota</taxon>
        <taxon>Pezizomycotina</taxon>
        <taxon>Dothideomycetes</taxon>
        <taxon>Dothideomycetes incertae sedis</taxon>
        <taxon>Coniosporium</taxon>
    </lineage>
</organism>
<proteinExistence type="predicted"/>